<feature type="transmembrane region" description="Helical" evidence="1">
    <location>
        <begin position="12"/>
        <end position="30"/>
    </location>
</feature>
<feature type="transmembrane region" description="Helical" evidence="1">
    <location>
        <begin position="36"/>
        <end position="62"/>
    </location>
</feature>
<dbReference type="InParanoid" id="A0A0R0E9F7"/>
<dbReference type="AlphaFoldDB" id="A0A0R0E9F7"/>
<reference evidence="2" key="3">
    <citation type="submission" date="2018-07" db="EMBL/GenBank/DDBJ databases">
        <title>WGS assembly of Glycine max.</title>
        <authorList>
            <person name="Schmutz J."/>
            <person name="Cannon S."/>
            <person name="Schlueter J."/>
            <person name="Ma J."/>
            <person name="Mitros T."/>
            <person name="Nelson W."/>
            <person name="Hyten D."/>
            <person name="Song Q."/>
            <person name="Thelen J."/>
            <person name="Cheng J."/>
            <person name="Xu D."/>
            <person name="Hellsten U."/>
            <person name="May G."/>
            <person name="Yu Y."/>
            <person name="Sakurai T."/>
            <person name="Umezawa T."/>
            <person name="Bhattacharyya M."/>
            <person name="Sandhu D."/>
            <person name="Valliyodan B."/>
            <person name="Lindquist E."/>
            <person name="Peto M."/>
            <person name="Grant D."/>
            <person name="Shu S."/>
            <person name="Goodstein D."/>
            <person name="Barry K."/>
            <person name="Futrell-Griggs M."/>
            <person name="Abernathy B."/>
            <person name="Du J."/>
            <person name="Tian Z."/>
            <person name="Zhu L."/>
            <person name="Gill N."/>
            <person name="Joshi T."/>
            <person name="Libault M."/>
            <person name="Sethuraman A."/>
            <person name="Zhang X."/>
            <person name="Shinozaki K."/>
            <person name="Nguyen H."/>
            <person name="Wing R."/>
            <person name="Cregan P."/>
            <person name="Specht J."/>
            <person name="Grimwood J."/>
            <person name="Rokhsar D."/>
            <person name="Stacey G."/>
            <person name="Shoemaker R."/>
            <person name="Jackson S."/>
        </authorList>
    </citation>
    <scope>NUCLEOTIDE SEQUENCE</scope>
    <source>
        <tissue evidence="2">Callus</tissue>
    </source>
</reference>
<name>A0A0R0E9F7_SOYBN</name>
<dbReference type="EnsemblPlants" id="KRG90523">
    <property type="protein sequence ID" value="KRG90523"/>
    <property type="gene ID" value="GLYMA_20G096800"/>
</dbReference>
<evidence type="ECO:0000313" key="2">
    <source>
        <dbReference type="EMBL" id="KRG90523.1"/>
    </source>
</evidence>
<keyword evidence="4" id="KW-1185">Reference proteome</keyword>
<protein>
    <submittedName>
        <fullName evidence="2 3">Uncharacterized protein</fullName>
    </submittedName>
</protein>
<sequence length="187" mass="22365">MIRRAMLKNKGSIFIYFIPFCCLIFCGDFWDRLTAVLKVAAFCHARVFFVRFFFRFGFYVALDGKKKKSVTFRNNMIHMTVLKNKDSIFIYFIHFFCLIFCGDFWDRLIAVLKATTLCWICSLFMRIFVIFLFSQDTSLLWKTKSVIFIFHHESIPSTLFFLFFPKPNQFFCLIFCGRFLGQFVMLL</sequence>
<dbReference type="Gramene" id="KRG90523">
    <property type="protein sequence ID" value="KRG90523"/>
    <property type="gene ID" value="GLYMA_20G096800"/>
</dbReference>
<keyword evidence="1" id="KW-1133">Transmembrane helix</keyword>
<reference evidence="2 3" key="1">
    <citation type="journal article" date="2010" name="Nature">
        <title>Genome sequence of the palaeopolyploid soybean.</title>
        <authorList>
            <person name="Schmutz J."/>
            <person name="Cannon S.B."/>
            <person name="Schlueter J."/>
            <person name="Ma J."/>
            <person name="Mitros T."/>
            <person name="Nelson W."/>
            <person name="Hyten D.L."/>
            <person name="Song Q."/>
            <person name="Thelen J.J."/>
            <person name="Cheng J."/>
            <person name="Xu D."/>
            <person name="Hellsten U."/>
            <person name="May G.D."/>
            <person name="Yu Y."/>
            <person name="Sakurai T."/>
            <person name="Umezawa T."/>
            <person name="Bhattacharyya M.K."/>
            <person name="Sandhu D."/>
            <person name="Valliyodan B."/>
            <person name="Lindquist E."/>
            <person name="Peto M."/>
            <person name="Grant D."/>
            <person name="Shu S."/>
            <person name="Goodstein D."/>
            <person name="Barry K."/>
            <person name="Futrell-Griggs M."/>
            <person name="Abernathy B."/>
            <person name="Du J."/>
            <person name="Tian Z."/>
            <person name="Zhu L."/>
            <person name="Gill N."/>
            <person name="Joshi T."/>
            <person name="Libault M."/>
            <person name="Sethuraman A."/>
            <person name="Zhang X.-C."/>
            <person name="Shinozaki K."/>
            <person name="Nguyen H.T."/>
            <person name="Wing R.A."/>
            <person name="Cregan P."/>
            <person name="Specht J."/>
            <person name="Grimwood J."/>
            <person name="Rokhsar D."/>
            <person name="Stacey G."/>
            <person name="Shoemaker R.C."/>
            <person name="Jackson S.A."/>
        </authorList>
    </citation>
    <scope>NUCLEOTIDE SEQUENCE</scope>
    <source>
        <strain evidence="3">cv. Williams 82</strain>
        <tissue evidence="2">Callus</tissue>
    </source>
</reference>
<keyword evidence="1" id="KW-0472">Membrane</keyword>
<evidence type="ECO:0000313" key="4">
    <source>
        <dbReference type="Proteomes" id="UP000008827"/>
    </source>
</evidence>
<dbReference type="EMBL" id="CM000853">
    <property type="protein sequence ID" value="KRG90523.1"/>
    <property type="molecule type" value="Genomic_DNA"/>
</dbReference>
<gene>
    <name evidence="2" type="ORF">GLYMA_20G096800</name>
</gene>
<evidence type="ECO:0000256" key="1">
    <source>
        <dbReference type="SAM" id="Phobius"/>
    </source>
</evidence>
<organism evidence="2">
    <name type="scientific">Glycine max</name>
    <name type="common">Soybean</name>
    <name type="synonym">Glycine hispida</name>
    <dbReference type="NCBI Taxonomy" id="3847"/>
    <lineage>
        <taxon>Eukaryota</taxon>
        <taxon>Viridiplantae</taxon>
        <taxon>Streptophyta</taxon>
        <taxon>Embryophyta</taxon>
        <taxon>Tracheophyta</taxon>
        <taxon>Spermatophyta</taxon>
        <taxon>Magnoliopsida</taxon>
        <taxon>eudicotyledons</taxon>
        <taxon>Gunneridae</taxon>
        <taxon>Pentapetalae</taxon>
        <taxon>rosids</taxon>
        <taxon>fabids</taxon>
        <taxon>Fabales</taxon>
        <taxon>Fabaceae</taxon>
        <taxon>Papilionoideae</taxon>
        <taxon>50 kb inversion clade</taxon>
        <taxon>NPAAA clade</taxon>
        <taxon>indigoferoid/millettioid clade</taxon>
        <taxon>Phaseoleae</taxon>
        <taxon>Glycine</taxon>
        <taxon>Glycine subgen. Soja</taxon>
    </lineage>
</organism>
<feature type="transmembrane region" description="Helical" evidence="1">
    <location>
        <begin position="111"/>
        <end position="133"/>
    </location>
</feature>
<evidence type="ECO:0000313" key="3">
    <source>
        <dbReference type="EnsemblPlants" id="KRG90523"/>
    </source>
</evidence>
<accession>A0A0R0E9F7</accession>
<dbReference type="Proteomes" id="UP000008827">
    <property type="component" value="Chromosome 20"/>
</dbReference>
<feature type="transmembrane region" description="Helical" evidence="1">
    <location>
        <begin position="88"/>
        <end position="105"/>
    </location>
</feature>
<keyword evidence="1" id="KW-0812">Transmembrane</keyword>
<reference evidence="3" key="2">
    <citation type="submission" date="2018-02" db="UniProtKB">
        <authorList>
            <consortium name="EnsemblPlants"/>
        </authorList>
    </citation>
    <scope>IDENTIFICATION</scope>
    <source>
        <strain evidence="3">Williams 82</strain>
    </source>
</reference>
<proteinExistence type="predicted"/>